<evidence type="ECO:0000256" key="2">
    <source>
        <dbReference type="ARBA" id="ARBA00022490"/>
    </source>
</evidence>
<keyword evidence="10" id="KW-1185">Reference proteome</keyword>
<dbReference type="RefSeq" id="WP_013450589.1">
    <property type="nucleotide sequence ID" value="NC_014758.1"/>
</dbReference>
<dbReference type="Gene3D" id="1.10.287.1490">
    <property type="match status" value="1"/>
</dbReference>
<keyword evidence="4 7" id="KW-0067">ATP-binding</keyword>
<feature type="coiled-coil region" evidence="7">
    <location>
        <begin position="798"/>
        <end position="874"/>
    </location>
</feature>
<dbReference type="STRING" id="768670.Calni_0461"/>
<dbReference type="GO" id="GO:0007059">
    <property type="term" value="P:chromosome segregation"/>
    <property type="evidence" value="ECO:0007669"/>
    <property type="project" value="UniProtKB-UniRule"/>
</dbReference>
<feature type="domain" description="RecF/RecN/SMC N-terminal" evidence="8">
    <location>
        <begin position="4"/>
        <end position="1109"/>
    </location>
</feature>
<dbReference type="GO" id="GO:0030261">
    <property type="term" value="P:chromosome condensation"/>
    <property type="evidence" value="ECO:0007669"/>
    <property type="project" value="InterPro"/>
</dbReference>
<keyword evidence="5 7" id="KW-0175">Coiled coil</keyword>
<evidence type="ECO:0000256" key="6">
    <source>
        <dbReference type="ARBA" id="ARBA00023125"/>
    </source>
</evidence>
<dbReference type="SUPFAM" id="SSF52540">
    <property type="entry name" value="P-loop containing nucleoside triphosphate hydrolases"/>
    <property type="match status" value="2"/>
</dbReference>
<reference evidence="9 10" key="2">
    <citation type="journal article" date="2011" name="Stand. Genomic Sci.">
        <title>Complete genome sequence of Calditerrivibrio nitroreducens type strain (Yu37-1).</title>
        <authorList>
            <person name="Pitluck S."/>
            <person name="Sikorski J."/>
            <person name="Zeytun A."/>
            <person name="Lapidus A."/>
            <person name="Nolan M."/>
            <person name="Lucas S."/>
            <person name="Hammon N."/>
            <person name="Deshpande S."/>
            <person name="Cheng J.F."/>
            <person name="Tapia R."/>
            <person name="Han C."/>
            <person name="Goodwin L."/>
            <person name="Liolios K."/>
            <person name="Pagani I."/>
            <person name="Ivanova N."/>
            <person name="Mavromatis K."/>
            <person name="Pati A."/>
            <person name="Chen A."/>
            <person name="Palaniappan K."/>
            <person name="Hauser L."/>
            <person name="Chang Y.J."/>
            <person name="Jeffries C.D."/>
            <person name="Detter J.C."/>
            <person name="Brambilla E."/>
            <person name="Djao O.D."/>
            <person name="Rohde M."/>
            <person name="Spring S."/>
            <person name="Goker M."/>
            <person name="Woyke T."/>
            <person name="Bristow J."/>
            <person name="Eisen J.A."/>
            <person name="Markowitz V."/>
            <person name="Hugenholtz P."/>
            <person name="Kyrpides N.C."/>
            <person name="Klenk H.P."/>
            <person name="Land M."/>
        </authorList>
    </citation>
    <scope>NUCLEOTIDE SEQUENCE [LARGE SCALE GENOMIC DNA]</scope>
    <source>
        <strain evidence="10">DSM 19672 / NBRC 101217 / Yu37-1</strain>
    </source>
</reference>
<dbReference type="Proteomes" id="UP000007039">
    <property type="component" value="Chromosome"/>
</dbReference>
<dbReference type="GO" id="GO:0005524">
    <property type="term" value="F:ATP binding"/>
    <property type="evidence" value="ECO:0007669"/>
    <property type="project" value="UniProtKB-UniRule"/>
</dbReference>
<dbReference type="InterPro" id="IPR027417">
    <property type="entry name" value="P-loop_NTPase"/>
</dbReference>
<dbReference type="GO" id="GO:0007062">
    <property type="term" value="P:sister chromatid cohesion"/>
    <property type="evidence" value="ECO:0007669"/>
    <property type="project" value="InterPro"/>
</dbReference>
<dbReference type="FunFam" id="3.40.50.300:FF:000901">
    <property type="entry name" value="Chromosome partition protein Smc"/>
    <property type="match status" value="1"/>
</dbReference>
<dbReference type="InterPro" id="IPR024704">
    <property type="entry name" value="SMC"/>
</dbReference>
<protein>
    <recommendedName>
        <fullName evidence="7">Chromosome partition protein Smc</fullName>
    </recommendedName>
</protein>
<dbReference type="OrthoDB" id="9808768at2"/>
<dbReference type="HAMAP" id="MF_01894">
    <property type="entry name" value="Smc_prok"/>
    <property type="match status" value="1"/>
</dbReference>
<dbReference type="GO" id="GO:0016887">
    <property type="term" value="F:ATP hydrolysis activity"/>
    <property type="evidence" value="ECO:0007669"/>
    <property type="project" value="InterPro"/>
</dbReference>
<organism evidence="9 10">
    <name type="scientific">Calditerrivibrio nitroreducens (strain DSM 19672 / NBRC 101217 / Yu37-1)</name>
    <dbReference type="NCBI Taxonomy" id="768670"/>
    <lineage>
        <taxon>Bacteria</taxon>
        <taxon>Pseudomonadati</taxon>
        <taxon>Deferribacterota</taxon>
        <taxon>Deferribacteres</taxon>
        <taxon>Deferribacterales</taxon>
        <taxon>Calditerrivibrionaceae</taxon>
    </lineage>
</organism>
<keyword evidence="3 7" id="KW-0547">Nucleotide-binding</keyword>
<dbReference type="GO" id="GO:0005737">
    <property type="term" value="C:cytoplasm"/>
    <property type="evidence" value="ECO:0007669"/>
    <property type="project" value="UniProtKB-SubCell"/>
</dbReference>
<evidence type="ECO:0000256" key="5">
    <source>
        <dbReference type="ARBA" id="ARBA00023054"/>
    </source>
</evidence>
<accession>E4TEW8</accession>
<dbReference type="CDD" id="cd03278">
    <property type="entry name" value="ABC_SMC_barmotin"/>
    <property type="match status" value="1"/>
</dbReference>
<comment type="subcellular location">
    <subcellularLocation>
        <location evidence="1 7">Cytoplasm</location>
    </subcellularLocation>
</comment>
<dbReference type="AlphaFoldDB" id="E4TEW8"/>
<dbReference type="EMBL" id="CP002347">
    <property type="protein sequence ID" value="ADR18374.1"/>
    <property type="molecule type" value="Genomic_DNA"/>
</dbReference>
<dbReference type="eggNOG" id="COG1196">
    <property type="taxonomic scope" value="Bacteria"/>
</dbReference>
<gene>
    <name evidence="7" type="primary">smc</name>
    <name evidence="9" type="ordered locus">Calni_0461</name>
</gene>
<dbReference type="InterPro" id="IPR011890">
    <property type="entry name" value="SMC_prok"/>
</dbReference>
<dbReference type="PIRSF" id="PIRSF005719">
    <property type="entry name" value="SMC"/>
    <property type="match status" value="1"/>
</dbReference>
<proteinExistence type="inferred from homology"/>
<comment type="function">
    <text evidence="7">Required for chromosome condensation and partitioning.</text>
</comment>
<feature type="coiled-coil region" evidence="7">
    <location>
        <begin position="258"/>
        <end position="439"/>
    </location>
</feature>
<dbReference type="GO" id="GO:0006260">
    <property type="term" value="P:DNA replication"/>
    <property type="evidence" value="ECO:0007669"/>
    <property type="project" value="UniProtKB-UniRule"/>
</dbReference>
<feature type="coiled-coil region" evidence="7">
    <location>
        <begin position="713"/>
        <end position="765"/>
    </location>
</feature>
<evidence type="ECO:0000256" key="1">
    <source>
        <dbReference type="ARBA" id="ARBA00004496"/>
    </source>
</evidence>
<feature type="coiled-coil region" evidence="7">
    <location>
        <begin position="170"/>
        <end position="218"/>
    </location>
</feature>
<dbReference type="Pfam" id="PF02463">
    <property type="entry name" value="SMC_N"/>
    <property type="match status" value="1"/>
</dbReference>
<evidence type="ECO:0000256" key="3">
    <source>
        <dbReference type="ARBA" id="ARBA00022741"/>
    </source>
</evidence>
<feature type="binding site" evidence="7">
    <location>
        <begin position="32"/>
        <end position="39"/>
    </location>
    <ligand>
        <name>ATP</name>
        <dbReference type="ChEBI" id="CHEBI:30616"/>
    </ligand>
</feature>
<evidence type="ECO:0000256" key="7">
    <source>
        <dbReference type="HAMAP-Rule" id="MF_01894"/>
    </source>
</evidence>
<comment type="domain">
    <text evidence="7">Contains large globular domains required for ATP hydrolysis at each terminus and a third globular domain forming a flexible hinge near the middle of the molecule. These domains are separated by coiled-coil structures.</text>
</comment>
<dbReference type="Gene3D" id="3.40.50.300">
    <property type="entry name" value="P-loop containing nucleotide triphosphate hydrolases"/>
    <property type="match status" value="2"/>
</dbReference>
<dbReference type="HOGENOM" id="CLU_001042_2_2_0"/>
<name>E4TEW8_CALNY</name>
<dbReference type="InterPro" id="IPR003395">
    <property type="entry name" value="RecF/RecN/SMC_N"/>
</dbReference>
<keyword evidence="6 7" id="KW-0238">DNA-binding</keyword>
<keyword evidence="2 7" id="KW-0963">Cytoplasm</keyword>
<comment type="subunit">
    <text evidence="7">Homodimer.</text>
</comment>
<evidence type="ECO:0000259" key="8">
    <source>
        <dbReference type="Pfam" id="PF02463"/>
    </source>
</evidence>
<dbReference type="GO" id="GO:0003677">
    <property type="term" value="F:DNA binding"/>
    <property type="evidence" value="ECO:0007669"/>
    <property type="project" value="UniProtKB-UniRule"/>
</dbReference>
<evidence type="ECO:0000256" key="4">
    <source>
        <dbReference type="ARBA" id="ARBA00022840"/>
    </source>
</evidence>
<reference key="1">
    <citation type="submission" date="2010-11" db="EMBL/GenBank/DDBJ databases">
        <title>The complete genome of chromosome of Calditerrivibrio nitroreducens DSM 19672.</title>
        <authorList>
            <consortium name="US DOE Joint Genome Institute (JGI-PGF)"/>
            <person name="Lucas S."/>
            <person name="Copeland A."/>
            <person name="Lapidus A."/>
            <person name="Bruce D."/>
            <person name="Goodwin L."/>
            <person name="Pitluck S."/>
            <person name="Kyrpides N."/>
            <person name="Mavromatis K."/>
            <person name="Ivanova N."/>
            <person name="Mikhailova N."/>
            <person name="Zeytun A."/>
            <person name="Brettin T."/>
            <person name="Detter J.C."/>
            <person name="Tapia R."/>
            <person name="Han C."/>
            <person name="Land M."/>
            <person name="Hauser L."/>
            <person name="Markowitz V."/>
            <person name="Cheng J.-F."/>
            <person name="Hugenholtz P."/>
            <person name="Woyke T."/>
            <person name="Wu D."/>
            <person name="Spring S."/>
            <person name="Schroeder M."/>
            <person name="Brambilla E."/>
            <person name="Klenk H.-P."/>
            <person name="Eisen J.A."/>
        </authorList>
    </citation>
    <scope>NUCLEOTIDE SEQUENCE [LARGE SCALE GENOMIC DNA]</scope>
    <source>
        <strain>DSM 19672</strain>
    </source>
</reference>
<sequence>MKFKKLIIQGFKSFVDKTVIDFPDGITCIVGPNGSGKSNILDAIRWILGEQNPKELRGSDMDDIIFAGSEKRSQSNVASVTLVISDISEELAGKWGSFSEIEISRKYYRDGEREYFINNKRCKLKDIREIFFDTGLGARSISIIEQGKVEKIISASPEEIRVFFDEAAGITRFKEKKKDAEKRLEQAKENLNRVKDIISEVKEKYDALYLQVEKLKNYRELKIRRDLLDKTIYAYNYHLSLAQYQEFLKKNDEIQIKLSSSIYEYENLKKQEQNLKDEISKLESELRDKNNKVLSITEEIGGITSEVSVLQNNITTAENAKQQMNEEINSITNRLRDLSLMRESIVKLQDEIKSVVETKRSEIAELENTIEELVNQRDEYKEEVDVNRRRFLDITEKISKIRSNIIKHESEMNRLNKDISRLENEKSNILGEVSKIESLIADLKIKKDIFFNEQMVIQDSYTREKEIVNKIDEELKSLSDKLSALKVTKSTREQQLKLIEAEVKKQSYGEELSRYFDENELSLLLDYKIDDNIKKFFGDVVVFKTSNRKGVLDKLKGIKTDLKFVFEEELDYLNGRVSSFEFERIDENILRINGIYYKSGSLDKAEYIIGMKKEIVDIKDDIKEISNNIEKFDSELNEIKKIKNEKIEYIKNIENQLKELDKSIANIDIHIKNNNGIRDNLIKREITIKKEINFCTEELKKIEEGRFSDAQQLEELSKLQKELEEEYDGIKSRIDYYDEKIEESKEQLSDLKVEYSTQLEKLNSSRKEQVHIDKEITSATTKMHHLKDRLTRLMTVDINNWMNLLKMNREKLNELEKNRLILMDEKRLLEQYIIDKNEQLRSINSDLEDKMKLVKKIEQELQNIKIRIAQIKTSTENLEKIYLEKFNLSIRDEYAEFLRDTININELKNELSAIENRIEEIGPLNMAADQEYLEIEKRFRFLSGQKEDIENAIERINGIIDEIDAKTIEAFRETFQDVRKHFKEIFKILFGDGKAEISLTNESDILNTGVEIFVQPPGKRLQNMTLLSGGEKAMTACVLLFAMFLYKPSPFCFLDEIDAPLDDANIGRFAKIVQELSSKAQFVIITHNQKTMEVADYLYGVTMQEPGVSKIVSVKMGK</sequence>
<evidence type="ECO:0000313" key="9">
    <source>
        <dbReference type="EMBL" id="ADR18374.1"/>
    </source>
</evidence>
<dbReference type="KEGG" id="cni:Calni_0461"/>
<evidence type="ECO:0000313" key="10">
    <source>
        <dbReference type="Proteomes" id="UP000007039"/>
    </source>
</evidence>
<feature type="coiled-coil region" evidence="7">
    <location>
        <begin position="615"/>
        <end position="670"/>
    </location>
</feature>
<dbReference type="PANTHER" id="PTHR43977">
    <property type="entry name" value="STRUCTURAL MAINTENANCE OF CHROMOSOMES PROTEIN 3"/>
    <property type="match status" value="1"/>
</dbReference>
<comment type="similarity">
    <text evidence="7">Belongs to the SMC family.</text>
</comment>